<keyword evidence="9" id="KW-1185">Reference proteome</keyword>
<dbReference type="InParanoid" id="A0A6I8U017"/>
<evidence type="ECO:0000313" key="8">
    <source>
        <dbReference type="EnsemblMetazoa" id="AAEL022101-PA"/>
    </source>
</evidence>
<evidence type="ECO:0000256" key="1">
    <source>
        <dbReference type="ARBA" id="ARBA00004651"/>
    </source>
</evidence>
<comment type="subcellular location">
    <subcellularLocation>
        <location evidence="1">Cell membrane</location>
        <topology evidence="1">Multi-pass membrane protein</topology>
    </subcellularLocation>
</comment>
<dbReference type="PANTHER" id="PTHR42643">
    <property type="entry name" value="IONOTROPIC RECEPTOR 20A-RELATED"/>
    <property type="match status" value="1"/>
</dbReference>
<dbReference type="OrthoDB" id="7762190at2759"/>
<organism evidence="8 9">
    <name type="scientific">Aedes aegypti</name>
    <name type="common">Yellowfever mosquito</name>
    <name type="synonym">Culex aegypti</name>
    <dbReference type="NCBI Taxonomy" id="7159"/>
    <lineage>
        <taxon>Eukaryota</taxon>
        <taxon>Metazoa</taxon>
        <taxon>Ecdysozoa</taxon>
        <taxon>Arthropoda</taxon>
        <taxon>Hexapoda</taxon>
        <taxon>Insecta</taxon>
        <taxon>Pterygota</taxon>
        <taxon>Neoptera</taxon>
        <taxon>Endopterygota</taxon>
        <taxon>Diptera</taxon>
        <taxon>Nematocera</taxon>
        <taxon>Culicoidea</taxon>
        <taxon>Culicidae</taxon>
        <taxon>Culicinae</taxon>
        <taxon>Aedini</taxon>
        <taxon>Aedes</taxon>
        <taxon>Stegomyia</taxon>
    </lineage>
</organism>
<dbReference type="InterPro" id="IPR052192">
    <property type="entry name" value="Insect_Ionotropic_Sensory_Rcpt"/>
</dbReference>
<evidence type="ECO:0008006" key="10">
    <source>
        <dbReference type="Google" id="ProtNLM"/>
    </source>
</evidence>
<name>A0A6I8U017_AEDAE</name>
<dbReference type="PANTHER" id="PTHR42643:SF24">
    <property type="entry name" value="IONOTROPIC RECEPTOR 60A"/>
    <property type="match status" value="1"/>
</dbReference>
<reference evidence="8 9" key="1">
    <citation type="submission" date="2017-06" db="EMBL/GenBank/DDBJ databases">
        <title>Aedes aegypti genome working group (AGWG) sequencing and assembly.</title>
        <authorList>
            <consortium name="Aedes aegypti Genome Working Group (AGWG)"/>
            <person name="Matthews B.J."/>
        </authorList>
    </citation>
    <scope>NUCLEOTIDE SEQUENCE [LARGE SCALE GENOMIC DNA]</scope>
    <source>
        <strain evidence="8 9">LVP_AGWG</strain>
    </source>
</reference>
<evidence type="ECO:0000256" key="6">
    <source>
        <dbReference type="ARBA" id="ARBA00023170"/>
    </source>
</evidence>
<keyword evidence="7" id="KW-0325">Glycoprotein</keyword>
<keyword evidence="4" id="KW-1133">Transmembrane helix</keyword>
<dbReference type="Proteomes" id="UP000008820">
    <property type="component" value="Chromosome 1"/>
</dbReference>
<evidence type="ECO:0000256" key="4">
    <source>
        <dbReference type="ARBA" id="ARBA00022989"/>
    </source>
</evidence>
<reference evidence="8" key="2">
    <citation type="submission" date="2020-05" db="UniProtKB">
        <authorList>
            <consortium name="EnsemblMetazoa"/>
        </authorList>
    </citation>
    <scope>IDENTIFICATION</scope>
    <source>
        <strain evidence="8">LVP_AGWG</strain>
    </source>
</reference>
<keyword evidence="3" id="KW-0812">Transmembrane</keyword>
<keyword evidence="2" id="KW-1003">Cell membrane</keyword>
<dbReference type="SUPFAM" id="SSF53850">
    <property type="entry name" value="Periplasmic binding protein-like II"/>
    <property type="match status" value="1"/>
</dbReference>
<proteinExistence type="predicted"/>
<evidence type="ECO:0000256" key="3">
    <source>
        <dbReference type="ARBA" id="ARBA00022692"/>
    </source>
</evidence>
<protein>
    <recommendedName>
        <fullName evidence="10">Ionotropic glutamate receptor C-terminal domain-containing protein</fullName>
    </recommendedName>
</protein>
<evidence type="ECO:0000256" key="5">
    <source>
        <dbReference type="ARBA" id="ARBA00023136"/>
    </source>
</evidence>
<evidence type="ECO:0000313" key="9">
    <source>
        <dbReference type="Proteomes" id="UP000008820"/>
    </source>
</evidence>
<dbReference type="EnsemblMetazoa" id="AAEL022101-RA">
    <property type="protein sequence ID" value="AAEL022101-PA"/>
    <property type="gene ID" value="AAEL022101"/>
</dbReference>
<keyword evidence="5" id="KW-0472">Membrane</keyword>
<keyword evidence="6" id="KW-0675">Receptor</keyword>
<dbReference type="AlphaFoldDB" id="A0A6I8U017"/>
<accession>A0A6I8U017</accession>
<evidence type="ECO:0000256" key="7">
    <source>
        <dbReference type="ARBA" id="ARBA00023180"/>
    </source>
</evidence>
<dbReference type="GO" id="GO:0005886">
    <property type="term" value="C:plasma membrane"/>
    <property type="evidence" value="ECO:0007669"/>
    <property type="project" value="UniProtKB-SubCell"/>
</dbReference>
<evidence type="ECO:0000256" key="2">
    <source>
        <dbReference type="ARBA" id="ARBA00022475"/>
    </source>
</evidence>
<gene>
    <name evidence="8" type="primary">110674310</name>
</gene>
<sequence>MLIVKGDINRNSGALRQASRLFHRSIVLNVGHELTSCQLNMDLRVECKSGSDLPTIGRNVEISPYFVKRENKLFRVTQFYLETDDRPNTSYVYDNALARLVDRPILKSMASMLNLTPISVGDRSNFGYRLPNGTFSGALGDVEYGRTDLANARIILPLEGASNVQFLHPNLVTPFRYVVPKNYYLHPQREVRLVALAPEFLVVYFSILLWFPVGFQIFEHCSLKIHPKESKSETTWISSVFMTYAVMTNITIAIREISSQRIYWMTLIWFQLITYSVFQGNMIKEVNMADSSRDIQTIQELMDSSLNISLQPSVTAFFKYDEQTVTKYNLKNRIMLEEEEPDQLMFKLASTRSFAIFLPQDLIEDLVPRFYDKQTGEDLLHVIPEAAYEFYSAMYVPVTSVFIEPFNRILEQFVENGLVVYGTDHMRFEARLSYISRRKGGGFVASDNQTTTVDMRALKEVMFLVVGVLALAVIVFCVELSLKIILSKKMQWMFWK</sequence>